<protein>
    <recommendedName>
        <fullName evidence="7">RDD domain-containing protein</fullName>
    </recommendedName>
</protein>
<dbReference type="PANTHER" id="PTHR38480:SF1">
    <property type="entry name" value="SLR0254 PROTEIN"/>
    <property type="match status" value="1"/>
</dbReference>
<dbReference type="InterPro" id="IPR010432">
    <property type="entry name" value="RDD"/>
</dbReference>
<feature type="domain" description="RDD" evidence="7">
    <location>
        <begin position="20"/>
        <end position="154"/>
    </location>
</feature>
<feature type="transmembrane region" description="Helical" evidence="6">
    <location>
        <begin position="34"/>
        <end position="55"/>
    </location>
</feature>
<dbReference type="RefSeq" id="WP_258342499.1">
    <property type="nucleotide sequence ID" value="NZ_BAAAYK010000038.1"/>
</dbReference>
<keyword evidence="3 6" id="KW-1133">Transmembrane helix</keyword>
<evidence type="ECO:0000256" key="1">
    <source>
        <dbReference type="ARBA" id="ARBA00004141"/>
    </source>
</evidence>
<evidence type="ECO:0000256" key="6">
    <source>
        <dbReference type="SAM" id="Phobius"/>
    </source>
</evidence>
<name>A0ABP6RX76_9PSEU</name>
<dbReference type="PANTHER" id="PTHR38480">
    <property type="entry name" value="SLR0254 PROTEIN"/>
    <property type="match status" value="1"/>
</dbReference>
<reference evidence="9" key="1">
    <citation type="journal article" date="2019" name="Int. J. Syst. Evol. Microbiol.">
        <title>The Global Catalogue of Microorganisms (GCM) 10K type strain sequencing project: providing services to taxonomists for standard genome sequencing and annotation.</title>
        <authorList>
            <consortium name="The Broad Institute Genomics Platform"/>
            <consortium name="The Broad Institute Genome Sequencing Center for Infectious Disease"/>
            <person name="Wu L."/>
            <person name="Ma J."/>
        </authorList>
    </citation>
    <scope>NUCLEOTIDE SEQUENCE [LARGE SCALE GENOMIC DNA]</scope>
    <source>
        <strain evidence="9">JCM 9687</strain>
    </source>
</reference>
<evidence type="ECO:0000256" key="2">
    <source>
        <dbReference type="ARBA" id="ARBA00022692"/>
    </source>
</evidence>
<comment type="caution">
    <text evidence="8">The sequence shown here is derived from an EMBL/GenBank/DDBJ whole genome shotgun (WGS) entry which is preliminary data.</text>
</comment>
<dbReference type="Pfam" id="PF06271">
    <property type="entry name" value="RDD"/>
    <property type="match status" value="1"/>
</dbReference>
<feature type="transmembrane region" description="Helical" evidence="6">
    <location>
        <begin position="61"/>
        <end position="82"/>
    </location>
</feature>
<gene>
    <name evidence="8" type="ORF">GCM10020366_50390</name>
</gene>
<feature type="region of interest" description="Disordered" evidence="5">
    <location>
        <begin position="164"/>
        <end position="204"/>
    </location>
</feature>
<keyword evidence="2 6" id="KW-0812">Transmembrane</keyword>
<sequence length="290" mass="29885">MVPTVQHPEQDATDRRAKAAYLGRRCGQIVLDALLLWLVCLLQMPLAAVIALPLHGLGVPLAPAFVSGFSVYFALVLAENWWWHVWVPYRRGGSTFVMRWLELRIIGLDGEPARLGQHNARWLLVSADAMFFGLVGLVLMTVTPQHQRLGDIVARTHVVRIQAAAEPGRGEADPGGAEQDETGRGVAGQGETARSGAARSGVAHVAVHGDAVRSGAARADLQGDAAGGGPAQGDAAGNDVALGDVVRGGAAQGGGIQGGGVQGGAARAAEVPSEAGRDAASRPDAGTSLS</sequence>
<evidence type="ECO:0000313" key="9">
    <source>
        <dbReference type="Proteomes" id="UP001500483"/>
    </source>
</evidence>
<accession>A0ABP6RX76</accession>
<evidence type="ECO:0000256" key="4">
    <source>
        <dbReference type="ARBA" id="ARBA00023136"/>
    </source>
</evidence>
<dbReference type="Proteomes" id="UP001500483">
    <property type="component" value="Unassembled WGS sequence"/>
</dbReference>
<evidence type="ECO:0000259" key="7">
    <source>
        <dbReference type="Pfam" id="PF06271"/>
    </source>
</evidence>
<keyword evidence="9" id="KW-1185">Reference proteome</keyword>
<organism evidence="8 9">
    <name type="scientific">Saccharopolyspora gregorii</name>
    <dbReference type="NCBI Taxonomy" id="33914"/>
    <lineage>
        <taxon>Bacteria</taxon>
        <taxon>Bacillati</taxon>
        <taxon>Actinomycetota</taxon>
        <taxon>Actinomycetes</taxon>
        <taxon>Pseudonocardiales</taxon>
        <taxon>Pseudonocardiaceae</taxon>
        <taxon>Saccharopolyspora</taxon>
    </lineage>
</organism>
<evidence type="ECO:0000256" key="5">
    <source>
        <dbReference type="SAM" id="MobiDB-lite"/>
    </source>
</evidence>
<feature type="compositionally biased region" description="Gly residues" evidence="5">
    <location>
        <begin position="250"/>
        <end position="263"/>
    </location>
</feature>
<evidence type="ECO:0000313" key="8">
    <source>
        <dbReference type="EMBL" id="GAA3362442.1"/>
    </source>
</evidence>
<comment type="subcellular location">
    <subcellularLocation>
        <location evidence="1">Membrane</location>
        <topology evidence="1">Multi-pass membrane protein</topology>
    </subcellularLocation>
</comment>
<feature type="transmembrane region" description="Helical" evidence="6">
    <location>
        <begin position="122"/>
        <end position="142"/>
    </location>
</feature>
<keyword evidence="4 6" id="KW-0472">Membrane</keyword>
<feature type="region of interest" description="Disordered" evidence="5">
    <location>
        <begin position="246"/>
        <end position="290"/>
    </location>
</feature>
<proteinExistence type="predicted"/>
<evidence type="ECO:0000256" key="3">
    <source>
        <dbReference type="ARBA" id="ARBA00022989"/>
    </source>
</evidence>
<dbReference type="EMBL" id="BAAAYK010000038">
    <property type="protein sequence ID" value="GAA3362442.1"/>
    <property type="molecule type" value="Genomic_DNA"/>
</dbReference>